<accession>A0AAE1A4R7</accession>
<feature type="compositionally biased region" description="Polar residues" evidence="1">
    <location>
        <begin position="232"/>
        <end position="258"/>
    </location>
</feature>
<reference evidence="2" key="1">
    <citation type="journal article" date="2023" name="G3 (Bethesda)">
        <title>A reference genome for the long-term kleptoplast-retaining sea slug Elysia crispata morphotype clarki.</title>
        <authorList>
            <person name="Eastman K.E."/>
            <person name="Pendleton A.L."/>
            <person name="Shaikh M.A."/>
            <person name="Suttiyut T."/>
            <person name="Ogas R."/>
            <person name="Tomko P."/>
            <person name="Gavelis G."/>
            <person name="Widhalm J.R."/>
            <person name="Wisecaver J.H."/>
        </authorList>
    </citation>
    <scope>NUCLEOTIDE SEQUENCE</scope>
    <source>
        <strain evidence="2">ECLA1</strain>
    </source>
</reference>
<dbReference type="AlphaFoldDB" id="A0AAE1A4R7"/>
<feature type="compositionally biased region" description="Polar residues" evidence="1">
    <location>
        <begin position="188"/>
        <end position="197"/>
    </location>
</feature>
<feature type="region of interest" description="Disordered" evidence="1">
    <location>
        <begin position="1"/>
        <end position="325"/>
    </location>
</feature>
<evidence type="ECO:0000313" key="3">
    <source>
        <dbReference type="Proteomes" id="UP001283361"/>
    </source>
</evidence>
<proteinExistence type="predicted"/>
<feature type="compositionally biased region" description="Polar residues" evidence="1">
    <location>
        <begin position="110"/>
        <end position="136"/>
    </location>
</feature>
<feature type="compositionally biased region" description="Polar residues" evidence="1">
    <location>
        <begin position="49"/>
        <end position="66"/>
    </location>
</feature>
<organism evidence="2 3">
    <name type="scientific">Elysia crispata</name>
    <name type="common">lettuce slug</name>
    <dbReference type="NCBI Taxonomy" id="231223"/>
    <lineage>
        <taxon>Eukaryota</taxon>
        <taxon>Metazoa</taxon>
        <taxon>Spiralia</taxon>
        <taxon>Lophotrochozoa</taxon>
        <taxon>Mollusca</taxon>
        <taxon>Gastropoda</taxon>
        <taxon>Heterobranchia</taxon>
        <taxon>Euthyneura</taxon>
        <taxon>Panpulmonata</taxon>
        <taxon>Sacoglossa</taxon>
        <taxon>Placobranchoidea</taxon>
        <taxon>Plakobranchidae</taxon>
        <taxon>Elysia</taxon>
    </lineage>
</organism>
<feature type="compositionally biased region" description="Basic and acidic residues" evidence="1">
    <location>
        <begin position="94"/>
        <end position="103"/>
    </location>
</feature>
<evidence type="ECO:0000256" key="1">
    <source>
        <dbReference type="SAM" id="MobiDB-lite"/>
    </source>
</evidence>
<dbReference type="Proteomes" id="UP001283361">
    <property type="component" value="Unassembled WGS sequence"/>
</dbReference>
<dbReference type="EMBL" id="JAWDGP010002675">
    <property type="protein sequence ID" value="KAK3780967.1"/>
    <property type="molecule type" value="Genomic_DNA"/>
</dbReference>
<evidence type="ECO:0000313" key="2">
    <source>
        <dbReference type="EMBL" id="KAK3780967.1"/>
    </source>
</evidence>
<feature type="compositionally biased region" description="Polar residues" evidence="1">
    <location>
        <begin position="293"/>
        <end position="319"/>
    </location>
</feature>
<feature type="compositionally biased region" description="Basic and acidic residues" evidence="1">
    <location>
        <begin position="277"/>
        <end position="286"/>
    </location>
</feature>
<keyword evidence="3" id="KW-1185">Reference proteome</keyword>
<sequence>MAGSPSPPLTRSALPPTAGHVIPGAGQCGTDKLPARRREELALGKGWTRNRQTTSQTEGRVSSWQGLDQERTNYQPDGGKSSILARAGPGTDKLPARRREELALGKGWTRNRQTTSQTEGRVSSWQGLDQEQTNYQPDGGKSSILARAGPGTDKLPARRREELALGKGWTRNRQTTSQAEGRVRSWQGLDQEQTNYQPDGGKSSILARAGPGTDKLPARRREELALGKGWTRNRQTTSQAEGRVSSWQGLDQEQTNYQPDGGKSSILARAGPGTDKLPARRREELALGKGWTRNRQTTSQTEGRVSSWQGLDQEQTNYQPDGGKS</sequence>
<protein>
    <submittedName>
        <fullName evidence="2">Uncharacterized protein</fullName>
    </submittedName>
</protein>
<name>A0AAE1A4R7_9GAST</name>
<gene>
    <name evidence="2" type="ORF">RRG08_052115</name>
</gene>
<feature type="compositionally biased region" description="Basic and acidic residues" evidence="1">
    <location>
        <begin position="33"/>
        <end position="42"/>
    </location>
</feature>
<feature type="compositionally biased region" description="Basic and acidic residues" evidence="1">
    <location>
        <begin position="155"/>
        <end position="164"/>
    </location>
</feature>
<comment type="caution">
    <text evidence="2">The sequence shown here is derived from an EMBL/GenBank/DDBJ whole genome shotgun (WGS) entry which is preliminary data.</text>
</comment>
<feature type="compositionally biased region" description="Basic and acidic residues" evidence="1">
    <location>
        <begin position="216"/>
        <end position="225"/>
    </location>
</feature>